<feature type="compositionally biased region" description="Low complexity" evidence="9">
    <location>
        <begin position="319"/>
        <end position="332"/>
    </location>
</feature>
<evidence type="ECO:0000256" key="7">
    <source>
        <dbReference type="ARBA" id="ARBA00022801"/>
    </source>
</evidence>
<accession>G4U3B9</accession>
<dbReference type="Pfam" id="PF26410">
    <property type="entry name" value="GH5_mannosidase"/>
    <property type="match status" value="1"/>
</dbReference>
<evidence type="ECO:0000256" key="9">
    <source>
        <dbReference type="SAM" id="MobiDB-lite"/>
    </source>
</evidence>
<evidence type="ECO:0000259" key="11">
    <source>
        <dbReference type="Pfam" id="PF26410"/>
    </source>
</evidence>
<dbReference type="Gene3D" id="3.20.20.80">
    <property type="entry name" value="Glycosidases"/>
    <property type="match status" value="2"/>
</dbReference>
<dbReference type="eggNOG" id="ENOG502SJMT">
    <property type="taxonomic scope" value="Eukaryota"/>
</dbReference>
<evidence type="ECO:0000256" key="4">
    <source>
        <dbReference type="ARBA" id="ARBA00012706"/>
    </source>
</evidence>
<dbReference type="PANTHER" id="PTHR31451:SF39">
    <property type="entry name" value="MANNAN ENDO-1,4-BETA-MANNOSIDASE 1"/>
    <property type="match status" value="1"/>
</dbReference>
<sequence length="600" mass="65624">MKLSSAVFAAWLTAVGFALVRGSHSPAHTTRDGGGSKYVTVNNGKFTLDGKPFQYIGTSAYWLQLIDNDDDMYKTLHEIASLGVKVVRTWAFNDVSEIPSEGVWLRVFHSNGTIEINTGENGILRLDRIVRVAKQVGIHILFTLTNNWFPNVSNNGTTAKDLDGRNLPRNYLSNDYGGMDTYVKHFSPNSQVKDLSHDIFYTDNKMIDSFKSYAATIVKRYSTEPSVLGWEIANDPRCSSTLPSSRLCKTQTLTKWTANIAQTVKQNDPNHLVATGDAGFYCVECPRVFPRPPPSTPQPSPLPPSQPNNRRRSQPDSRQPVQYNNNVPSQPNSQPPTPCVEKRKGPLTKKALAARCLEWKKRNFPSQDAQRRAPQGPSIRGRWKAPETSLTKRQSNGFGPLYDGSYGVDTEDLVNAPNVDFSSFQFFPDQNTYGPLTVGNAIDFNQVVQAGIDWIEQHAATANTYNKPTTLNGFGLVTSQSANTFAPFNASVPQSSPIGTTQAQQVSAYNTWITSAVKSGVQGIIQYQWGQGNITSSSSSAITHQSGVGTTNSTTTSFYSPNDGYAAYDSAVKNTLAAGAKLIASQNGSGSNQARGYNEL</sequence>
<dbReference type="InterPro" id="IPR017853">
    <property type="entry name" value="GH"/>
</dbReference>
<evidence type="ECO:0000256" key="1">
    <source>
        <dbReference type="ARBA" id="ARBA00001678"/>
    </source>
</evidence>
<dbReference type="InterPro" id="IPR045053">
    <property type="entry name" value="MAN-like"/>
</dbReference>
<dbReference type="EC" id="3.2.1.78" evidence="4"/>
<feature type="domain" description="Glycoside hydrolase family 5" evidence="11">
    <location>
        <begin position="37"/>
        <end position="279"/>
    </location>
</feature>
<evidence type="ECO:0000256" key="5">
    <source>
        <dbReference type="ARBA" id="ARBA00022525"/>
    </source>
</evidence>
<dbReference type="Proteomes" id="UP000007148">
    <property type="component" value="Unassembled WGS sequence"/>
</dbReference>
<keyword evidence="7" id="KW-0378">Hydrolase</keyword>
<dbReference type="HOGENOM" id="CLU_031603_3_0_1"/>
<gene>
    <name evidence="12" type="ORF">PIIN_01733</name>
</gene>
<keyword evidence="5" id="KW-0964">Secreted</keyword>
<comment type="caution">
    <text evidence="12">The sequence shown here is derived from an EMBL/GenBank/DDBJ whole genome shotgun (WGS) entry which is preliminary data.</text>
</comment>
<feature type="region of interest" description="Disordered" evidence="9">
    <location>
        <begin position="363"/>
        <end position="396"/>
    </location>
</feature>
<feature type="region of interest" description="Disordered" evidence="9">
    <location>
        <begin position="291"/>
        <end position="345"/>
    </location>
</feature>
<protein>
    <recommendedName>
        <fullName evidence="4">mannan endo-1,4-beta-mannosidase</fullName>
        <ecNumber evidence="4">3.2.1.78</ecNumber>
    </recommendedName>
</protein>
<name>G4U3B9_SERID</name>
<dbReference type="PANTHER" id="PTHR31451">
    <property type="match status" value="1"/>
</dbReference>
<reference evidence="12 13" key="1">
    <citation type="journal article" date="2011" name="PLoS Pathog.">
        <title>Endophytic Life Strategies Decoded by Genome and Transcriptome Analyses of the Mutualistic Root Symbiont Piriformospora indica.</title>
        <authorList>
            <person name="Zuccaro A."/>
            <person name="Lahrmann U."/>
            <person name="Guldener U."/>
            <person name="Langen G."/>
            <person name="Pfiffi S."/>
            <person name="Biedenkopf D."/>
            <person name="Wong P."/>
            <person name="Samans B."/>
            <person name="Grimm C."/>
            <person name="Basiewicz M."/>
            <person name="Murat C."/>
            <person name="Martin F."/>
            <person name="Kogel K.H."/>
        </authorList>
    </citation>
    <scope>NUCLEOTIDE SEQUENCE [LARGE SCALE GENOMIC DNA]</scope>
    <source>
        <strain evidence="12 13">DSM 11827</strain>
    </source>
</reference>
<feature type="chain" id="PRO_5003469096" description="mannan endo-1,4-beta-mannosidase" evidence="10">
    <location>
        <begin position="23"/>
        <end position="600"/>
    </location>
</feature>
<dbReference type="OrthoDB" id="406631at2759"/>
<dbReference type="GO" id="GO:0005576">
    <property type="term" value="C:extracellular region"/>
    <property type="evidence" value="ECO:0007669"/>
    <property type="project" value="UniProtKB-SubCell"/>
</dbReference>
<keyword evidence="13" id="KW-1185">Reference proteome</keyword>
<dbReference type="InterPro" id="IPR001547">
    <property type="entry name" value="Glyco_hydro_5"/>
</dbReference>
<keyword evidence="8" id="KW-0326">Glycosidase</keyword>
<dbReference type="SUPFAM" id="SSF51445">
    <property type="entry name" value="(Trans)glycosidases"/>
    <property type="match status" value="2"/>
</dbReference>
<comment type="catalytic activity">
    <reaction evidence="1">
        <text>Random hydrolysis of (1-&gt;4)-beta-D-mannosidic linkages in mannans, galactomannans and glucomannans.</text>
        <dbReference type="EC" id="3.2.1.78"/>
    </reaction>
</comment>
<dbReference type="OMA" id="WAFNDVS"/>
<evidence type="ECO:0000256" key="6">
    <source>
        <dbReference type="ARBA" id="ARBA00022729"/>
    </source>
</evidence>
<evidence type="ECO:0000256" key="3">
    <source>
        <dbReference type="ARBA" id="ARBA00005641"/>
    </source>
</evidence>
<proteinExistence type="inferred from homology"/>
<evidence type="ECO:0000256" key="8">
    <source>
        <dbReference type="ARBA" id="ARBA00023295"/>
    </source>
</evidence>
<dbReference type="GO" id="GO:0016985">
    <property type="term" value="F:mannan endo-1,4-beta-mannosidase activity"/>
    <property type="evidence" value="ECO:0007669"/>
    <property type="project" value="UniProtKB-EC"/>
</dbReference>
<evidence type="ECO:0000313" key="13">
    <source>
        <dbReference type="Proteomes" id="UP000007148"/>
    </source>
</evidence>
<keyword evidence="6 10" id="KW-0732">Signal</keyword>
<comment type="similarity">
    <text evidence="3">Belongs to the glycosyl hydrolase 5 (cellulase A) family.</text>
</comment>
<feature type="signal peptide" evidence="10">
    <location>
        <begin position="1"/>
        <end position="22"/>
    </location>
</feature>
<comment type="subcellular location">
    <subcellularLocation>
        <location evidence="2">Secreted</location>
    </subcellularLocation>
</comment>
<evidence type="ECO:0000313" key="12">
    <source>
        <dbReference type="EMBL" id="CCA78057.1"/>
    </source>
</evidence>
<evidence type="ECO:0000256" key="2">
    <source>
        <dbReference type="ARBA" id="ARBA00004613"/>
    </source>
</evidence>
<organism evidence="12 13">
    <name type="scientific">Serendipita indica (strain DSM 11827)</name>
    <name type="common">Root endophyte fungus</name>
    <name type="synonym">Piriformospora indica</name>
    <dbReference type="NCBI Taxonomy" id="1109443"/>
    <lineage>
        <taxon>Eukaryota</taxon>
        <taxon>Fungi</taxon>
        <taxon>Dikarya</taxon>
        <taxon>Basidiomycota</taxon>
        <taxon>Agaricomycotina</taxon>
        <taxon>Agaricomycetes</taxon>
        <taxon>Sebacinales</taxon>
        <taxon>Serendipitaceae</taxon>
        <taxon>Serendipita</taxon>
    </lineage>
</organism>
<evidence type="ECO:0000256" key="10">
    <source>
        <dbReference type="SAM" id="SignalP"/>
    </source>
</evidence>
<feature type="compositionally biased region" description="Pro residues" evidence="9">
    <location>
        <begin position="291"/>
        <end position="306"/>
    </location>
</feature>
<dbReference type="AlphaFoldDB" id="G4U3B9"/>
<dbReference type="EMBL" id="CAFZ01001883">
    <property type="protein sequence ID" value="CCA78057.1"/>
    <property type="molecule type" value="Genomic_DNA"/>
</dbReference>
<dbReference type="STRING" id="1109443.G4U3B9"/>
<dbReference type="InParanoid" id="G4U3B9"/>